<dbReference type="Gene3D" id="3.20.20.450">
    <property type="entry name" value="EAL domain"/>
    <property type="match status" value="1"/>
</dbReference>
<dbReference type="SUPFAM" id="SSF141868">
    <property type="entry name" value="EAL domain-like"/>
    <property type="match status" value="1"/>
</dbReference>
<evidence type="ECO:0000259" key="5">
    <source>
        <dbReference type="PROSITE" id="PS50110"/>
    </source>
</evidence>
<dbReference type="Proteomes" id="UP000198773">
    <property type="component" value="Unassembled WGS sequence"/>
</dbReference>
<dbReference type="Pfam" id="PF00072">
    <property type="entry name" value="Response_reg"/>
    <property type="match status" value="2"/>
</dbReference>
<dbReference type="SMART" id="SM00065">
    <property type="entry name" value="GAF"/>
    <property type="match status" value="1"/>
</dbReference>
<feature type="domain" description="GGDEF" evidence="7">
    <location>
        <begin position="379"/>
        <end position="512"/>
    </location>
</feature>
<name>A0A1H3ZHQ8_ALKAM</name>
<dbReference type="STRING" id="152573.SAMN04488051_102196"/>
<feature type="domain" description="EAL" evidence="6">
    <location>
        <begin position="521"/>
        <end position="774"/>
    </location>
</feature>
<comment type="caution">
    <text evidence="4">Lacks conserved residue(s) required for the propagation of feature annotation.</text>
</comment>
<dbReference type="EMBL" id="FNRM01000002">
    <property type="protein sequence ID" value="SEA23276.1"/>
    <property type="molecule type" value="Genomic_DNA"/>
</dbReference>
<keyword evidence="2" id="KW-0808">Transferase</keyword>
<dbReference type="Gene3D" id="3.30.450.40">
    <property type="match status" value="1"/>
</dbReference>
<dbReference type="InterPro" id="IPR000160">
    <property type="entry name" value="GGDEF_dom"/>
</dbReference>
<dbReference type="PANTHER" id="PTHR44757:SF2">
    <property type="entry name" value="BIOFILM ARCHITECTURE MAINTENANCE PROTEIN MBAA"/>
    <property type="match status" value="1"/>
</dbReference>
<dbReference type="PROSITE" id="PS50110">
    <property type="entry name" value="RESPONSE_REGULATORY"/>
    <property type="match status" value="2"/>
</dbReference>
<dbReference type="GO" id="GO:0000160">
    <property type="term" value="P:phosphorelay signal transduction system"/>
    <property type="evidence" value="ECO:0007669"/>
    <property type="project" value="InterPro"/>
</dbReference>
<keyword evidence="9" id="KW-1185">Reference proteome</keyword>
<dbReference type="SMART" id="SM00267">
    <property type="entry name" value="GGDEF"/>
    <property type="match status" value="1"/>
</dbReference>
<dbReference type="InterPro" id="IPR052155">
    <property type="entry name" value="Biofilm_reg_signaling"/>
</dbReference>
<dbReference type="Pfam" id="PF01590">
    <property type="entry name" value="GAF"/>
    <property type="match status" value="1"/>
</dbReference>
<dbReference type="InterPro" id="IPR035919">
    <property type="entry name" value="EAL_sf"/>
</dbReference>
<dbReference type="SMART" id="SM00448">
    <property type="entry name" value="REC"/>
    <property type="match status" value="2"/>
</dbReference>
<comment type="cofactor">
    <cofactor evidence="1">
        <name>Mg(2+)</name>
        <dbReference type="ChEBI" id="CHEBI:18420"/>
    </cofactor>
</comment>
<dbReference type="InterPro" id="IPR029016">
    <property type="entry name" value="GAF-like_dom_sf"/>
</dbReference>
<protein>
    <submittedName>
        <fullName evidence="8">Diguanylate cyclase (GGDEF) domain-containing protein</fullName>
    </submittedName>
</protein>
<proteinExistence type="predicted"/>
<evidence type="ECO:0000313" key="8">
    <source>
        <dbReference type="EMBL" id="SEA23276.1"/>
    </source>
</evidence>
<accession>A0A1H3ZHQ8</accession>
<dbReference type="FunFam" id="3.30.70.270:FF:000001">
    <property type="entry name" value="Diguanylate cyclase domain protein"/>
    <property type="match status" value="1"/>
</dbReference>
<dbReference type="PROSITE" id="PS50883">
    <property type="entry name" value="EAL"/>
    <property type="match status" value="1"/>
</dbReference>
<dbReference type="SUPFAM" id="SSF55781">
    <property type="entry name" value="GAF domain-like"/>
    <property type="match status" value="1"/>
</dbReference>
<dbReference type="Gene3D" id="3.30.70.270">
    <property type="match status" value="1"/>
</dbReference>
<dbReference type="OrthoDB" id="9804951at2"/>
<dbReference type="NCBIfam" id="TIGR00254">
    <property type="entry name" value="GGDEF"/>
    <property type="match status" value="1"/>
</dbReference>
<keyword evidence="3" id="KW-0418">Kinase</keyword>
<dbReference type="SUPFAM" id="SSF52172">
    <property type="entry name" value="CheY-like"/>
    <property type="match status" value="2"/>
</dbReference>
<dbReference type="Gene3D" id="3.40.50.2300">
    <property type="match status" value="2"/>
</dbReference>
<dbReference type="SMART" id="SM00052">
    <property type="entry name" value="EAL"/>
    <property type="match status" value="1"/>
</dbReference>
<keyword evidence="4" id="KW-0597">Phosphoprotein</keyword>
<dbReference type="GO" id="GO:0016301">
    <property type="term" value="F:kinase activity"/>
    <property type="evidence" value="ECO:0007669"/>
    <property type="project" value="UniProtKB-KW"/>
</dbReference>
<dbReference type="InterPro" id="IPR043128">
    <property type="entry name" value="Rev_trsase/Diguanyl_cyclase"/>
</dbReference>
<dbReference type="InterPro" id="IPR029787">
    <property type="entry name" value="Nucleotide_cyclase"/>
</dbReference>
<evidence type="ECO:0000256" key="4">
    <source>
        <dbReference type="PROSITE-ProRule" id="PRU00169"/>
    </source>
</evidence>
<dbReference type="CDD" id="cd01949">
    <property type="entry name" value="GGDEF"/>
    <property type="match status" value="1"/>
</dbReference>
<dbReference type="InterPro" id="IPR011006">
    <property type="entry name" value="CheY-like_superfamily"/>
</dbReference>
<feature type="domain" description="Response regulatory" evidence="5">
    <location>
        <begin position="791"/>
        <end position="909"/>
    </location>
</feature>
<dbReference type="SUPFAM" id="SSF55073">
    <property type="entry name" value="Nucleotide cyclase"/>
    <property type="match status" value="1"/>
</dbReference>
<evidence type="ECO:0000256" key="1">
    <source>
        <dbReference type="ARBA" id="ARBA00001946"/>
    </source>
</evidence>
<evidence type="ECO:0000259" key="6">
    <source>
        <dbReference type="PROSITE" id="PS50883"/>
    </source>
</evidence>
<dbReference type="InterPro" id="IPR001789">
    <property type="entry name" value="Sig_transdc_resp-reg_receiver"/>
</dbReference>
<dbReference type="RefSeq" id="WP_139243658.1">
    <property type="nucleotide sequence ID" value="NZ_FNRM01000002.1"/>
</dbReference>
<evidence type="ECO:0000256" key="2">
    <source>
        <dbReference type="ARBA" id="ARBA00022679"/>
    </source>
</evidence>
<dbReference type="AlphaFoldDB" id="A0A1H3ZHQ8"/>
<dbReference type="PROSITE" id="PS50887">
    <property type="entry name" value="GGDEF"/>
    <property type="match status" value="1"/>
</dbReference>
<reference evidence="8 9" key="1">
    <citation type="submission" date="2016-10" db="EMBL/GenBank/DDBJ databases">
        <authorList>
            <person name="de Groot N.N."/>
        </authorList>
    </citation>
    <scope>NUCLEOTIDE SEQUENCE [LARGE SCALE GENOMIC DNA]</scope>
    <source>
        <strain evidence="8 9">CGMCC 1.3430</strain>
    </source>
</reference>
<sequence length="938" mass="104373">MLLNATILVVEDSQTQAIQLQALLEQHGCKVQRASDGEQGLQRVKQQVPDLIISDVVMPTMDGYTLCHQLKNDPATQHIPILLVTTLTDPADVLKGLMCGADNFITKPYEERYLLSRINYLLANFALHEQRRSSLKMQLVLNGKLHVINAAQQQILDLLISTYEEGVRLNQDLAAKHQELQQSYRLLRGLFDFTNQLSESGSESQVLRTALEQVRSLPEVMGAWLYAADEESKMQLAGQGGTLPSAIVLQRCYDAGCSCQQLQQSASPLAVDIDGCQALLDDFEQQHHACVPVRLGDNTIGLLNVVRAGGAAWSAADLEPLKAFSQQLAVAWGRASMLQQLQAKLEQQANFDELTALPNRSLLQDRIQQAIVQAQHKKHGFTLALIDLDNFKNINESVGHQVGDQLLLQVAERLKQSISDVDTVSRLGGDEFVLVLAEQHGTTAVSGVLREILTLLNQPYQLEEMTPIVTASIGYCFYPEDGTDATTLLKHLDTAMYQAKNNGRNQLHGYSSDLSDVLAERMKLEQQLRLGIEQDELELHYQPQLDLHSGKLKGFEALVRWRHKDELRSPLSFIPLAEECGLISRIDAWVLQQACQQLVSWQQSDWPDATMSVNVSAGSIEDGSCIDLVKQTLASTGLVAHFLKLEVTESVLMRKPDDAARTMKALRKMGVELSIDDFGTGYSSLTYIKRFPFSELKIDKLFVDGVVHNAEDNALVRAIVKLGQTLNMKVVAEGVESESQQTILSRSGCDMIQGYHYAKPMPAALCDDFLATLARKRVSAYAALDEVSPRTLLILDDDENLLKALNRQLRHEGYRILTASNAEQALELLSLHQVQVVLAEHQLQVSDTMNGLDFLRQIKLIHSDTVRIVLSGNTELKAVFKAVNDGAVFRFLTKPWDKEHLNQVLKQAFHESDLLAENHAMRAQLERLQAEGKGAPSR</sequence>
<dbReference type="Pfam" id="PF00990">
    <property type="entry name" value="GGDEF"/>
    <property type="match status" value="1"/>
</dbReference>
<evidence type="ECO:0000256" key="3">
    <source>
        <dbReference type="ARBA" id="ARBA00022777"/>
    </source>
</evidence>
<dbReference type="InterPro" id="IPR001633">
    <property type="entry name" value="EAL_dom"/>
</dbReference>
<dbReference type="PANTHER" id="PTHR44757">
    <property type="entry name" value="DIGUANYLATE CYCLASE DGCP"/>
    <property type="match status" value="1"/>
</dbReference>
<evidence type="ECO:0000313" key="9">
    <source>
        <dbReference type="Proteomes" id="UP000198773"/>
    </source>
</evidence>
<dbReference type="InterPro" id="IPR003018">
    <property type="entry name" value="GAF"/>
</dbReference>
<feature type="modified residue" description="4-aspartylphosphate" evidence="4">
    <location>
        <position position="55"/>
    </location>
</feature>
<evidence type="ECO:0000259" key="7">
    <source>
        <dbReference type="PROSITE" id="PS50887"/>
    </source>
</evidence>
<gene>
    <name evidence="8" type="ORF">SAMN04488051_102196</name>
</gene>
<organism evidence="8 9">
    <name type="scientific">Alkalimonas amylolytica</name>
    <dbReference type="NCBI Taxonomy" id="152573"/>
    <lineage>
        <taxon>Bacteria</taxon>
        <taxon>Pseudomonadati</taxon>
        <taxon>Pseudomonadota</taxon>
        <taxon>Gammaproteobacteria</taxon>
        <taxon>Alkalimonas</taxon>
    </lineage>
</organism>
<feature type="domain" description="Response regulatory" evidence="5">
    <location>
        <begin position="6"/>
        <end position="122"/>
    </location>
</feature>
<dbReference type="CDD" id="cd01948">
    <property type="entry name" value="EAL"/>
    <property type="match status" value="1"/>
</dbReference>
<dbReference type="Pfam" id="PF00563">
    <property type="entry name" value="EAL"/>
    <property type="match status" value="1"/>
</dbReference>
<dbReference type="CDD" id="cd17569">
    <property type="entry name" value="REC_HupR-like"/>
    <property type="match status" value="1"/>
</dbReference>